<evidence type="ECO:0000313" key="1">
    <source>
        <dbReference type="EMBL" id="KAG9441926.1"/>
    </source>
</evidence>
<proteinExistence type="predicted"/>
<keyword evidence="2" id="KW-1185">Reference proteome</keyword>
<sequence>MSHHQRKKSPNKNVMPSPLEVAQQKCRVVAVGSCATKNVAPSPLEVVQQKCCAVVARRCVTKMSRCRRRRKSCDNDRRTIAGKLLTKKPSD</sequence>
<dbReference type="EMBL" id="JAINDJ010000007">
    <property type="protein sequence ID" value="KAG9441926.1"/>
    <property type="molecule type" value="Genomic_DNA"/>
</dbReference>
<evidence type="ECO:0000313" key="2">
    <source>
        <dbReference type="Proteomes" id="UP000825729"/>
    </source>
</evidence>
<protein>
    <submittedName>
        <fullName evidence="1">Uncharacterized protein</fullName>
    </submittedName>
</protein>
<dbReference type="AlphaFoldDB" id="A0AAV7E213"/>
<name>A0AAV7E213_ARIFI</name>
<accession>A0AAV7E213</accession>
<reference evidence="1 2" key="1">
    <citation type="submission" date="2021-07" db="EMBL/GenBank/DDBJ databases">
        <title>The Aristolochia fimbriata genome: insights into angiosperm evolution, floral development and chemical biosynthesis.</title>
        <authorList>
            <person name="Jiao Y."/>
        </authorList>
    </citation>
    <scope>NUCLEOTIDE SEQUENCE [LARGE SCALE GENOMIC DNA]</scope>
    <source>
        <strain evidence="1">IBCAS-2021</strain>
        <tissue evidence="1">Leaf</tissue>
    </source>
</reference>
<comment type="caution">
    <text evidence="1">The sequence shown here is derived from an EMBL/GenBank/DDBJ whole genome shotgun (WGS) entry which is preliminary data.</text>
</comment>
<gene>
    <name evidence="1" type="ORF">H6P81_017780</name>
</gene>
<dbReference type="Proteomes" id="UP000825729">
    <property type="component" value="Unassembled WGS sequence"/>
</dbReference>
<organism evidence="1 2">
    <name type="scientific">Aristolochia fimbriata</name>
    <name type="common">White veined hardy Dutchman's pipe vine</name>
    <dbReference type="NCBI Taxonomy" id="158543"/>
    <lineage>
        <taxon>Eukaryota</taxon>
        <taxon>Viridiplantae</taxon>
        <taxon>Streptophyta</taxon>
        <taxon>Embryophyta</taxon>
        <taxon>Tracheophyta</taxon>
        <taxon>Spermatophyta</taxon>
        <taxon>Magnoliopsida</taxon>
        <taxon>Magnoliidae</taxon>
        <taxon>Piperales</taxon>
        <taxon>Aristolochiaceae</taxon>
        <taxon>Aristolochia</taxon>
    </lineage>
</organism>